<evidence type="ECO:0000259" key="1">
    <source>
        <dbReference type="SMART" id="SM00645"/>
    </source>
</evidence>
<dbReference type="Gene3D" id="3.90.70.10">
    <property type="entry name" value="Cysteine proteinases"/>
    <property type="match status" value="1"/>
</dbReference>
<evidence type="ECO:0000313" key="3">
    <source>
        <dbReference type="Proteomes" id="UP000526125"/>
    </source>
</evidence>
<dbReference type="SUPFAM" id="SSF54001">
    <property type="entry name" value="Cysteine proteinases"/>
    <property type="match status" value="1"/>
</dbReference>
<feature type="domain" description="Peptidase C1A papain C-terminal" evidence="1">
    <location>
        <begin position="38"/>
        <end position="254"/>
    </location>
</feature>
<dbReference type="InterPro" id="IPR028994">
    <property type="entry name" value="Integrin_alpha_N"/>
</dbReference>
<dbReference type="InterPro" id="IPR038765">
    <property type="entry name" value="Papain-like_cys_pep_sf"/>
</dbReference>
<dbReference type="CDD" id="cd02619">
    <property type="entry name" value="Peptidase_C1"/>
    <property type="match status" value="1"/>
</dbReference>
<name>A0A7Y6BRV1_9BACL</name>
<feature type="non-terminal residue" evidence="2">
    <location>
        <position position="425"/>
    </location>
</feature>
<gene>
    <name evidence="2" type="ORF">HP552_01010</name>
</gene>
<accession>A0A7Y6BRV1</accession>
<sequence length="425" mass="47753">MSLDEFGFGAVPSPPDERDILFSAIIREFPTELNLATIPEKYESPHVTPVKNQGREGTCVGFACAVGMKEAQESKEENKYVELSPRYLYQKCKEIDNYPGEGTYIKTAMQVLQETGVCEWQYWPYVANSINTPLPNADSNAADNKISSYARLDSLDAMKNSLFNNGPFVMGVPVYDNWSEANTNGIIPLPGNSKKGDYHAICIVGYDDSNQKMKFKNSWILKSGELWGDKGFGYLSYEYINRNLKPEIEAWCALDYVIRLIFKHDSEVSGWIGKFSGTEDQLLFFDSNNDWWLCSKTGDGNAKCNPIRNTNGFGGAPRGCPTWIGKFSNNDSDEILFYFPGDNNWWLGSYNGTELKWNLAGNTVGFGHGINDGRPFWVGDFNGDGREDILFYFPGDDNWWLGAFEGTELKWHFVGNTAGFGHGIN</sequence>
<protein>
    <recommendedName>
        <fullName evidence="1">Peptidase C1A papain C-terminal domain-containing protein</fullName>
    </recommendedName>
</protein>
<dbReference type="InterPro" id="IPR000668">
    <property type="entry name" value="Peptidase_C1A_C"/>
</dbReference>
<dbReference type="Proteomes" id="UP000526125">
    <property type="component" value="Unassembled WGS sequence"/>
</dbReference>
<dbReference type="AlphaFoldDB" id="A0A7Y6BRV1"/>
<evidence type="ECO:0000313" key="2">
    <source>
        <dbReference type="EMBL" id="NUU73873.1"/>
    </source>
</evidence>
<proteinExistence type="predicted"/>
<dbReference type="GO" id="GO:0008234">
    <property type="term" value="F:cysteine-type peptidase activity"/>
    <property type="evidence" value="ECO:0007669"/>
    <property type="project" value="InterPro"/>
</dbReference>
<organism evidence="2 3">
    <name type="scientific">Paenibacillus xylanilyticus</name>
    <dbReference type="NCBI Taxonomy" id="248903"/>
    <lineage>
        <taxon>Bacteria</taxon>
        <taxon>Bacillati</taxon>
        <taxon>Bacillota</taxon>
        <taxon>Bacilli</taxon>
        <taxon>Bacillales</taxon>
        <taxon>Paenibacillaceae</taxon>
        <taxon>Paenibacillus</taxon>
    </lineage>
</organism>
<comment type="caution">
    <text evidence="2">The sequence shown here is derived from an EMBL/GenBank/DDBJ whole genome shotgun (WGS) entry which is preliminary data.</text>
</comment>
<dbReference type="SMART" id="SM00645">
    <property type="entry name" value="Pept_C1"/>
    <property type="match status" value="1"/>
</dbReference>
<dbReference type="EMBL" id="JABMCB010000104">
    <property type="protein sequence ID" value="NUU73873.1"/>
    <property type="molecule type" value="Genomic_DNA"/>
</dbReference>
<dbReference type="RefSeq" id="WP_175393893.1">
    <property type="nucleotide sequence ID" value="NZ_JABMCB010000104.1"/>
</dbReference>
<dbReference type="GO" id="GO:0006508">
    <property type="term" value="P:proteolysis"/>
    <property type="evidence" value="ECO:0007669"/>
    <property type="project" value="InterPro"/>
</dbReference>
<dbReference type="SUPFAM" id="SSF69318">
    <property type="entry name" value="Integrin alpha N-terminal domain"/>
    <property type="match status" value="1"/>
</dbReference>
<keyword evidence="3" id="KW-1185">Reference proteome</keyword>
<dbReference type="Pfam" id="PF00112">
    <property type="entry name" value="Peptidase_C1"/>
    <property type="match status" value="1"/>
</dbReference>
<reference evidence="2 3" key="1">
    <citation type="submission" date="2020-05" db="EMBL/GenBank/DDBJ databases">
        <title>Genome Sequencing of Type Strains.</title>
        <authorList>
            <person name="Lemaire J.F."/>
            <person name="Inderbitzin P."/>
            <person name="Gregorio O.A."/>
            <person name="Collins S.B."/>
            <person name="Wespe N."/>
            <person name="Knight-Connoni V."/>
        </authorList>
    </citation>
    <scope>NUCLEOTIDE SEQUENCE [LARGE SCALE GENOMIC DNA]</scope>
    <source>
        <strain evidence="2 3">LMG 21957</strain>
    </source>
</reference>